<dbReference type="AlphaFoldDB" id="A0A068U9I2"/>
<dbReference type="InterPro" id="IPR048570">
    <property type="entry name" value="PSMD1_RPN2_N"/>
</dbReference>
<protein>
    <recommendedName>
        <fullName evidence="3">26S proteasome non-ATPase regulatory subunit 1/RPN2 N-terminal domain-containing protein</fullName>
    </recommendedName>
</protein>
<dbReference type="GO" id="GO:0034515">
    <property type="term" value="C:proteasome storage granule"/>
    <property type="evidence" value="ECO:0007669"/>
    <property type="project" value="TreeGrafter"/>
</dbReference>
<feature type="transmembrane region" description="Helical" evidence="2">
    <location>
        <begin position="7"/>
        <end position="27"/>
    </location>
</feature>
<dbReference type="GO" id="GO:0008540">
    <property type="term" value="C:proteasome regulatory particle, base subcomplex"/>
    <property type="evidence" value="ECO:0007669"/>
    <property type="project" value="TreeGrafter"/>
</dbReference>
<keyword evidence="1" id="KW-0677">Repeat</keyword>
<dbReference type="PANTHER" id="PTHR10943:SF2">
    <property type="entry name" value="26S PROTEASOME NON-ATPASE REGULATORY SUBUNIT 1"/>
    <property type="match status" value="1"/>
</dbReference>
<evidence type="ECO:0000313" key="4">
    <source>
        <dbReference type="EMBL" id="CDP04859.1"/>
    </source>
</evidence>
<reference evidence="5" key="1">
    <citation type="journal article" date="2014" name="Science">
        <title>The coffee genome provides insight into the convergent evolution of caffeine biosynthesis.</title>
        <authorList>
            <person name="Denoeud F."/>
            <person name="Carretero-Paulet L."/>
            <person name="Dereeper A."/>
            <person name="Droc G."/>
            <person name="Guyot R."/>
            <person name="Pietrella M."/>
            <person name="Zheng C."/>
            <person name="Alberti A."/>
            <person name="Anthony F."/>
            <person name="Aprea G."/>
            <person name="Aury J.M."/>
            <person name="Bento P."/>
            <person name="Bernard M."/>
            <person name="Bocs S."/>
            <person name="Campa C."/>
            <person name="Cenci A."/>
            <person name="Combes M.C."/>
            <person name="Crouzillat D."/>
            <person name="Da Silva C."/>
            <person name="Daddiego L."/>
            <person name="De Bellis F."/>
            <person name="Dussert S."/>
            <person name="Garsmeur O."/>
            <person name="Gayraud T."/>
            <person name="Guignon V."/>
            <person name="Jahn K."/>
            <person name="Jamilloux V."/>
            <person name="Joet T."/>
            <person name="Labadie K."/>
            <person name="Lan T."/>
            <person name="Leclercq J."/>
            <person name="Lepelley M."/>
            <person name="Leroy T."/>
            <person name="Li L.T."/>
            <person name="Librado P."/>
            <person name="Lopez L."/>
            <person name="Munoz A."/>
            <person name="Noel B."/>
            <person name="Pallavicini A."/>
            <person name="Perrotta G."/>
            <person name="Poncet V."/>
            <person name="Pot D."/>
            <person name="Priyono X."/>
            <person name="Rigoreau M."/>
            <person name="Rouard M."/>
            <person name="Rozas J."/>
            <person name="Tranchant-Dubreuil C."/>
            <person name="VanBuren R."/>
            <person name="Zhang Q."/>
            <person name="Andrade A.C."/>
            <person name="Argout X."/>
            <person name="Bertrand B."/>
            <person name="de Kochko A."/>
            <person name="Graziosi G."/>
            <person name="Henry R.J."/>
            <person name="Jayarama X."/>
            <person name="Ming R."/>
            <person name="Nagai C."/>
            <person name="Rounsley S."/>
            <person name="Sankoff D."/>
            <person name="Giuliano G."/>
            <person name="Albert V.A."/>
            <person name="Wincker P."/>
            <person name="Lashermes P."/>
        </authorList>
    </citation>
    <scope>NUCLEOTIDE SEQUENCE [LARGE SCALE GENOMIC DNA]</scope>
    <source>
        <strain evidence="5">cv. DH200-94</strain>
    </source>
</reference>
<dbReference type="GO" id="GO:0043161">
    <property type="term" value="P:proteasome-mediated ubiquitin-dependent protein catabolic process"/>
    <property type="evidence" value="ECO:0007669"/>
    <property type="project" value="TreeGrafter"/>
</dbReference>
<keyword evidence="2" id="KW-1133">Transmembrane helix</keyword>
<accession>A0A068U9I2</accession>
<dbReference type="Gramene" id="CDP04859">
    <property type="protein sequence ID" value="CDP04859"/>
    <property type="gene ID" value="GSCOC_T00019628001"/>
</dbReference>
<dbReference type="EMBL" id="HG739098">
    <property type="protein sequence ID" value="CDP04859.1"/>
    <property type="molecule type" value="Genomic_DNA"/>
</dbReference>
<feature type="domain" description="26S proteasome non-ATPase regulatory subunit 1/RPN2 N-terminal" evidence="3">
    <location>
        <begin position="135"/>
        <end position="249"/>
    </location>
</feature>
<sequence>MKLHQKFGVYTRRNIFPIFFFFLLKIVSQFTRFLWNISLIVTFLHIGLHFVILNTIKQSVEIRNNICHNTTIHTNSIMDAVTTFYLTFCICLNYQNWLTRATNWTKFSATALQVINRGHLQQGKSLIHPCHTVELAIVQRMLDKYQALIQSDNIQVTLYYCNHVYHNLVNSRKYQHIKISEILTSSTLIHMSPDYLSICQFLMFLDRSEDIAAVFEKLLRTKSKNDGLLGFQIAFDLVQNEHQAYLLKMSD</sequence>
<dbReference type="Gene3D" id="1.25.10.10">
    <property type="entry name" value="Leucine-rich Repeat Variant"/>
    <property type="match status" value="1"/>
</dbReference>
<keyword evidence="2" id="KW-0812">Transmembrane</keyword>
<keyword evidence="2" id="KW-0472">Membrane</keyword>
<name>A0A068U9I2_COFCA</name>
<feature type="transmembrane region" description="Helical" evidence="2">
    <location>
        <begin position="33"/>
        <end position="53"/>
    </location>
</feature>
<dbReference type="Pfam" id="PF21505">
    <property type="entry name" value="RPN2_N"/>
    <property type="match status" value="1"/>
</dbReference>
<dbReference type="GO" id="GO:0005634">
    <property type="term" value="C:nucleus"/>
    <property type="evidence" value="ECO:0007669"/>
    <property type="project" value="TreeGrafter"/>
</dbReference>
<dbReference type="PANTHER" id="PTHR10943">
    <property type="entry name" value="26S PROTEASOME NON-ATPASE REGULATORY SUBUNIT"/>
    <property type="match status" value="1"/>
</dbReference>
<evidence type="ECO:0000256" key="2">
    <source>
        <dbReference type="SAM" id="Phobius"/>
    </source>
</evidence>
<dbReference type="InParanoid" id="A0A068U9I2"/>
<organism evidence="4 5">
    <name type="scientific">Coffea canephora</name>
    <name type="common">Robusta coffee</name>
    <dbReference type="NCBI Taxonomy" id="49390"/>
    <lineage>
        <taxon>Eukaryota</taxon>
        <taxon>Viridiplantae</taxon>
        <taxon>Streptophyta</taxon>
        <taxon>Embryophyta</taxon>
        <taxon>Tracheophyta</taxon>
        <taxon>Spermatophyta</taxon>
        <taxon>Magnoliopsida</taxon>
        <taxon>eudicotyledons</taxon>
        <taxon>Gunneridae</taxon>
        <taxon>Pentapetalae</taxon>
        <taxon>asterids</taxon>
        <taxon>lamiids</taxon>
        <taxon>Gentianales</taxon>
        <taxon>Rubiaceae</taxon>
        <taxon>Ixoroideae</taxon>
        <taxon>Gardenieae complex</taxon>
        <taxon>Bertiereae - Coffeeae clade</taxon>
        <taxon>Coffeeae</taxon>
        <taxon>Coffea</taxon>
    </lineage>
</organism>
<proteinExistence type="predicted"/>
<evidence type="ECO:0000313" key="5">
    <source>
        <dbReference type="Proteomes" id="UP000295252"/>
    </source>
</evidence>
<evidence type="ECO:0000256" key="1">
    <source>
        <dbReference type="ARBA" id="ARBA00022737"/>
    </source>
</evidence>
<dbReference type="InterPro" id="IPR011989">
    <property type="entry name" value="ARM-like"/>
</dbReference>
<keyword evidence="5" id="KW-1185">Reference proteome</keyword>
<dbReference type="Proteomes" id="UP000295252">
    <property type="component" value="Chromosome III"/>
</dbReference>
<dbReference type="STRING" id="49390.A0A068U9I2"/>
<evidence type="ECO:0000259" key="3">
    <source>
        <dbReference type="Pfam" id="PF21505"/>
    </source>
</evidence>
<gene>
    <name evidence="4" type="ORF">GSCOC_T00019628001</name>
</gene>